<dbReference type="OrthoDB" id="537915at2759"/>
<keyword evidence="7" id="KW-0653">Protein transport</keyword>
<feature type="compositionally biased region" description="Polar residues" evidence="14">
    <location>
        <begin position="18"/>
        <end position="27"/>
    </location>
</feature>
<dbReference type="InterPro" id="IPR027246">
    <property type="entry name" value="Porin_Euk/Tom40"/>
</dbReference>
<dbReference type="GO" id="GO:0030150">
    <property type="term" value="P:protein import into mitochondrial matrix"/>
    <property type="evidence" value="ECO:0007669"/>
    <property type="project" value="InterPro"/>
</dbReference>
<name>G3AY15_CANTC</name>
<keyword evidence="9" id="KW-0626">Porin</keyword>
<dbReference type="STRING" id="590646.G3AY15"/>
<evidence type="ECO:0000256" key="4">
    <source>
        <dbReference type="ARBA" id="ARBA00022452"/>
    </source>
</evidence>
<gene>
    <name evidence="15" type="ORF">CANTEDRAFT_112607</name>
</gene>
<comment type="subcellular location">
    <subcellularLocation>
        <location evidence="1">Mitochondrion outer membrane</location>
        <topology evidence="1">Multi-pass membrane protein</topology>
    </subcellularLocation>
</comment>
<evidence type="ECO:0000256" key="1">
    <source>
        <dbReference type="ARBA" id="ARBA00004374"/>
    </source>
</evidence>
<dbReference type="GO" id="GO:0006811">
    <property type="term" value="P:monoatomic ion transport"/>
    <property type="evidence" value="ECO:0007669"/>
    <property type="project" value="UniProtKB-KW"/>
</dbReference>
<evidence type="ECO:0000313" key="15">
    <source>
        <dbReference type="EMBL" id="EGV66156.1"/>
    </source>
</evidence>
<dbReference type="Gene3D" id="2.40.160.10">
    <property type="entry name" value="Porin"/>
    <property type="match status" value="1"/>
</dbReference>
<keyword evidence="3" id="KW-0813">Transport</keyword>
<evidence type="ECO:0000256" key="5">
    <source>
        <dbReference type="ARBA" id="ARBA00022692"/>
    </source>
</evidence>
<dbReference type="HOGENOM" id="CLU_042174_0_0_1"/>
<protein>
    <recommendedName>
        <fullName evidence="13">Translocase of outer membrane 40 kDa subunit</fullName>
    </recommendedName>
</protein>
<dbReference type="EMBL" id="GL996512">
    <property type="protein sequence ID" value="EGV66156.1"/>
    <property type="molecule type" value="Genomic_DNA"/>
</dbReference>
<evidence type="ECO:0000256" key="2">
    <source>
        <dbReference type="ARBA" id="ARBA00010510"/>
    </source>
</evidence>
<keyword evidence="11" id="KW-0472">Membrane</keyword>
<dbReference type="FunFam" id="2.40.160.10:FF:000009">
    <property type="entry name" value="Mitochondrial import receptor subunit TOM40"/>
    <property type="match status" value="1"/>
</dbReference>
<keyword evidence="4" id="KW-1134">Transmembrane beta strand</keyword>
<keyword evidence="6" id="KW-1000">Mitochondrion outer membrane</keyword>
<dbReference type="Proteomes" id="UP000000707">
    <property type="component" value="Unassembled WGS sequence"/>
</dbReference>
<dbReference type="EMBL" id="GL996512">
    <property type="protein sequence ID" value="EGV66157.1"/>
    <property type="molecule type" value="Genomic_DNA"/>
</dbReference>
<proteinExistence type="inferred from homology"/>
<evidence type="ECO:0000256" key="9">
    <source>
        <dbReference type="ARBA" id="ARBA00023114"/>
    </source>
</evidence>
<evidence type="ECO:0000256" key="10">
    <source>
        <dbReference type="ARBA" id="ARBA00023128"/>
    </source>
</evidence>
<evidence type="ECO:0000256" key="7">
    <source>
        <dbReference type="ARBA" id="ARBA00022927"/>
    </source>
</evidence>
<reference evidence="15 16" key="1">
    <citation type="journal article" date="2011" name="Proc. Natl. Acad. Sci. U.S.A.">
        <title>Comparative genomics of xylose-fermenting fungi for enhanced biofuel production.</title>
        <authorList>
            <person name="Wohlbach D.J."/>
            <person name="Kuo A."/>
            <person name="Sato T.K."/>
            <person name="Potts K.M."/>
            <person name="Salamov A.A."/>
            <person name="LaButti K.M."/>
            <person name="Sun H."/>
            <person name="Clum A."/>
            <person name="Pangilinan J.L."/>
            <person name="Lindquist E.A."/>
            <person name="Lucas S."/>
            <person name="Lapidus A."/>
            <person name="Jin M."/>
            <person name="Gunawan C."/>
            <person name="Balan V."/>
            <person name="Dale B.E."/>
            <person name="Jeffries T.W."/>
            <person name="Zinkel R."/>
            <person name="Barry K.W."/>
            <person name="Grigoriev I.V."/>
            <person name="Gasch A.P."/>
        </authorList>
    </citation>
    <scope>NUCLEOTIDE SEQUENCE [LARGE SCALE GENOMIC DNA]</scope>
    <source>
        <strain evidence="15">ATCC 10573</strain>
        <strain evidence="16">ATCC 10573 / BCRC 21748 / CBS 615 / JCM 9827 / NBRC 10315 / NRRL Y-1498 / VKM Y-70</strain>
    </source>
</reference>
<dbReference type="AlphaFoldDB" id="G3AY15"/>
<sequence length="386" mass="42092">MSEQTSTIPTSFGDLNKGVSTLPSNTVQETTGPLNPFYQYINDVYTTIGEHRKSLGLVNPGTIENINKEVSRDVFLNQYFFTGLRADLNKAFSMFPVFQTSHTLSMGSQVLPAYAFSALYYGEKTFMQGNIDNDLSFSGRINYGWNANNVSKLTLQLANGQPAMVQLEQDYQAGDFSVNFKTLNPSFLNDGFTGLAVASLLQSLSKKLSVGVESSYTKQPGAPVPESAISYYARYNNGNWIFSGQLLAQGALIASFWRKVTDKVEAGVETQVSATMRPITDNFSGTPIGMEPVIEGQTTVGAKYEYRQSVYRGQIDSTGKVGVFMEKRVLPTIALLFSGEIDHAKNNSRIGVGLQFESAGNEQIMMMQQGLVDANGNPVPGAPQVA</sequence>
<dbReference type="GO" id="GO:0005741">
    <property type="term" value="C:mitochondrial outer membrane"/>
    <property type="evidence" value="ECO:0007669"/>
    <property type="project" value="UniProtKB-SubCell"/>
</dbReference>
<evidence type="ECO:0000256" key="11">
    <source>
        <dbReference type="ARBA" id="ARBA00023136"/>
    </source>
</evidence>
<evidence type="ECO:0000256" key="8">
    <source>
        <dbReference type="ARBA" id="ARBA00023065"/>
    </source>
</evidence>
<dbReference type="Pfam" id="PF01459">
    <property type="entry name" value="Porin_3"/>
    <property type="match status" value="1"/>
</dbReference>
<keyword evidence="16" id="KW-1185">Reference proteome</keyword>
<keyword evidence="5" id="KW-0812">Transmembrane</keyword>
<dbReference type="InterPro" id="IPR037930">
    <property type="entry name" value="Tom40"/>
</dbReference>
<evidence type="ECO:0000256" key="14">
    <source>
        <dbReference type="SAM" id="MobiDB-lite"/>
    </source>
</evidence>
<evidence type="ECO:0000256" key="6">
    <source>
        <dbReference type="ARBA" id="ARBA00022787"/>
    </source>
</evidence>
<feature type="region of interest" description="Disordered" evidence="14">
    <location>
        <begin position="1"/>
        <end position="27"/>
    </location>
</feature>
<dbReference type="GO" id="GO:0015288">
    <property type="term" value="F:porin activity"/>
    <property type="evidence" value="ECO:0007669"/>
    <property type="project" value="UniProtKB-KW"/>
</dbReference>
<dbReference type="GO" id="GO:0008320">
    <property type="term" value="F:protein transmembrane transporter activity"/>
    <property type="evidence" value="ECO:0007669"/>
    <property type="project" value="InterPro"/>
</dbReference>
<evidence type="ECO:0000256" key="12">
    <source>
        <dbReference type="ARBA" id="ARBA00053390"/>
    </source>
</evidence>
<comment type="similarity">
    <text evidence="2">Belongs to the Tom40 family.</text>
</comment>
<dbReference type="GeneID" id="18246602"/>
<keyword evidence="10" id="KW-0496">Mitochondrion</keyword>
<organism evidence="16">
    <name type="scientific">Candida tenuis (strain ATCC 10573 / BCRC 21748 / CBS 615 / JCM 9827 / NBRC 10315 / NRRL Y-1498 / VKM Y-70)</name>
    <name type="common">Yeast</name>
    <name type="synonym">Yamadazyma tenuis</name>
    <dbReference type="NCBI Taxonomy" id="590646"/>
    <lineage>
        <taxon>Eukaryota</taxon>
        <taxon>Fungi</taxon>
        <taxon>Dikarya</taxon>
        <taxon>Ascomycota</taxon>
        <taxon>Saccharomycotina</taxon>
        <taxon>Pichiomycetes</taxon>
        <taxon>Debaryomycetaceae</taxon>
        <taxon>Yamadazyma</taxon>
    </lineage>
</organism>
<dbReference type="PANTHER" id="PTHR10802">
    <property type="entry name" value="MITOCHONDRIAL IMPORT RECEPTOR SUBUNIT TOM40"/>
    <property type="match status" value="1"/>
</dbReference>
<comment type="function">
    <text evidence="12">Channel-forming protein essential for import of protein precursors into mitochondria.</text>
</comment>
<dbReference type="CDD" id="cd07305">
    <property type="entry name" value="Porin3_Tom40"/>
    <property type="match status" value="1"/>
</dbReference>
<evidence type="ECO:0000256" key="13">
    <source>
        <dbReference type="ARBA" id="ARBA00078731"/>
    </source>
</evidence>
<keyword evidence="8" id="KW-0406">Ion transport</keyword>
<evidence type="ECO:0000313" key="16">
    <source>
        <dbReference type="Proteomes" id="UP000000707"/>
    </source>
</evidence>
<evidence type="ECO:0000256" key="3">
    <source>
        <dbReference type="ARBA" id="ARBA00022448"/>
    </source>
</evidence>
<accession>G3AY15</accession>
<feature type="compositionally biased region" description="Polar residues" evidence="14">
    <location>
        <begin position="1"/>
        <end position="10"/>
    </location>
</feature>
<dbReference type="KEGG" id="cten:18246602"/>
<dbReference type="InterPro" id="IPR023614">
    <property type="entry name" value="Porin_dom_sf"/>
</dbReference>
<dbReference type="GO" id="GO:0046930">
    <property type="term" value="C:pore complex"/>
    <property type="evidence" value="ECO:0007669"/>
    <property type="project" value="UniProtKB-KW"/>
</dbReference>
<dbReference type="eggNOG" id="KOG3296">
    <property type="taxonomic scope" value="Eukaryota"/>
</dbReference>